<dbReference type="InterPro" id="IPR009246">
    <property type="entry name" value="EutC"/>
</dbReference>
<dbReference type="InterPro" id="IPR042251">
    <property type="entry name" value="EutC_C"/>
</dbReference>
<keyword evidence="1 5" id="KW-0846">Cobalamin</keyword>
<feature type="binding site" evidence="5">
    <location>
        <position position="210"/>
    </location>
    <ligand>
        <name>adenosylcob(III)alamin</name>
        <dbReference type="ChEBI" id="CHEBI:18408"/>
    </ligand>
</feature>
<comment type="subcellular location">
    <subcellularLocation>
        <location evidence="5">Bacterial microcompartment</location>
    </subcellularLocation>
</comment>
<feature type="binding site" evidence="5">
    <location>
        <position position="231"/>
    </location>
    <ligand>
        <name>adenosylcob(III)alamin</name>
        <dbReference type="ChEBI" id="CHEBI:18408"/>
    </ligand>
</feature>
<dbReference type="RefSeq" id="WP_110922545.1">
    <property type="nucleotide sequence ID" value="NZ_QJSU01000002.1"/>
</dbReference>
<dbReference type="UniPathway" id="UPA00560"/>
<dbReference type="Proteomes" id="UP000247746">
    <property type="component" value="Unassembled WGS sequence"/>
</dbReference>
<dbReference type="PIRSF" id="PIRSF018982">
    <property type="entry name" value="EutC"/>
    <property type="match status" value="1"/>
</dbReference>
<name>A0A2V4UV29_9GAMM</name>
<dbReference type="GO" id="GO:0008851">
    <property type="term" value="F:ethanolamine ammonia-lyase activity"/>
    <property type="evidence" value="ECO:0007669"/>
    <property type="project" value="UniProtKB-UniRule"/>
</dbReference>
<organism evidence="6 7">
    <name type="scientific">Psychrobacter fozii</name>
    <dbReference type="NCBI Taxonomy" id="198480"/>
    <lineage>
        <taxon>Bacteria</taxon>
        <taxon>Pseudomonadati</taxon>
        <taxon>Pseudomonadota</taxon>
        <taxon>Gammaproteobacteria</taxon>
        <taxon>Moraxellales</taxon>
        <taxon>Moraxellaceae</taxon>
        <taxon>Psychrobacter</taxon>
    </lineage>
</organism>
<comment type="caution">
    <text evidence="6">The sequence shown here is derived from an EMBL/GenBank/DDBJ whole genome shotgun (WGS) entry which is preliminary data.</text>
</comment>
<keyword evidence="2 5" id="KW-0456">Lyase</keyword>
<dbReference type="Pfam" id="PF05985">
    <property type="entry name" value="EutC"/>
    <property type="match status" value="2"/>
</dbReference>
<dbReference type="GO" id="GO:0009350">
    <property type="term" value="C:ethanolamine ammonia-lyase complex"/>
    <property type="evidence" value="ECO:0007669"/>
    <property type="project" value="UniProtKB-UniRule"/>
</dbReference>
<dbReference type="AlphaFoldDB" id="A0A2V4UV29"/>
<keyword evidence="3 5" id="KW-0170">Cobalt</keyword>
<evidence type="ECO:0000256" key="1">
    <source>
        <dbReference type="ARBA" id="ARBA00022628"/>
    </source>
</evidence>
<comment type="cofactor">
    <cofactor evidence="5">
        <name>adenosylcob(III)alamin</name>
        <dbReference type="ChEBI" id="CHEBI:18408"/>
    </cofactor>
    <text evidence="5">Binds between the large and small subunits.</text>
</comment>
<accession>A0A2V4UV29</accession>
<evidence type="ECO:0000256" key="4">
    <source>
        <dbReference type="ARBA" id="ARBA00024446"/>
    </source>
</evidence>
<dbReference type="Gene3D" id="3.40.50.11240">
    <property type="entry name" value="Ethanolamine ammonia-lyase light chain (EutC)"/>
    <property type="match status" value="1"/>
</dbReference>
<comment type="function">
    <text evidence="5">Catalyzes the deamination of various vicinal amino-alcohols to oxo compounds. Allows this organism to utilize ethanolamine as the sole source of nitrogen and carbon in the presence of external vitamin B12.</text>
</comment>
<evidence type="ECO:0000256" key="2">
    <source>
        <dbReference type="ARBA" id="ARBA00023239"/>
    </source>
</evidence>
<comment type="pathway">
    <text evidence="5">Amine and polyamine degradation; ethanolamine degradation.</text>
</comment>
<dbReference type="EC" id="4.3.1.7" evidence="5"/>
<evidence type="ECO:0000313" key="7">
    <source>
        <dbReference type="Proteomes" id="UP000247746"/>
    </source>
</evidence>
<evidence type="ECO:0000256" key="3">
    <source>
        <dbReference type="ARBA" id="ARBA00023285"/>
    </source>
</evidence>
<reference evidence="6 7" key="1">
    <citation type="submission" date="2018-06" db="EMBL/GenBank/DDBJ databases">
        <title>Genomic Encyclopedia of Type Strains, Phase III (KMG-III): the genomes of soil and plant-associated and newly described type strains.</title>
        <authorList>
            <person name="Whitman W."/>
        </authorList>
    </citation>
    <scope>NUCLEOTIDE SEQUENCE [LARGE SCALE GENOMIC DNA]</scope>
    <source>
        <strain evidence="6 7">CECT 5889</strain>
    </source>
</reference>
<dbReference type="GO" id="GO:0031471">
    <property type="term" value="C:ethanolamine degradation polyhedral organelle"/>
    <property type="evidence" value="ECO:0007669"/>
    <property type="project" value="UniProtKB-UniRule"/>
</dbReference>
<evidence type="ECO:0000313" key="6">
    <source>
        <dbReference type="EMBL" id="PYE40386.1"/>
    </source>
</evidence>
<gene>
    <name evidence="5" type="primary">eutC</name>
    <name evidence="6" type="ORF">DFP82_102351</name>
</gene>
<dbReference type="GO" id="GO:0046336">
    <property type="term" value="P:ethanolamine catabolic process"/>
    <property type="evidence" value="ECO:0007669"/>
    <property type="project" value="UniProtKB-UniRule"/>
</dbReference>
<feature type="binding site" evidence="5">
    <location>
        <position position="260"/>
    </location>
    <ligand>
        <name>adenosylcob(III)alamin</name>
        <dbReference type="ChEBI" id="CHEBI:18408"/>
    </ligand>
</feature>
<comment type="catalytic activity">
    <reaction evidence="5">
        <text>ethanolamine = acetaldehyde + NH4(+)</text>
        <dbReference type="Rhea" id="RHEA:15313"/>
        <dbReference type="ChEBI" id="CHEBI:15343"/>
        <dbReference type="ChEBI" id="CHEBI:28938"/>
        <dbReference type="ChEBI" id="CHEBI:57603"/>
        <dbReference type="EC" id="4.3.1.7"/>
    </reaction>
</comment>
<evidence type="ECO:0000256" key="5">
    <source>
        <dbReference type="HAMAP-Rule" id="MF_00601"/>
    </source>
</evidence>
<dbReference type="OrthoDB" id="114248at2"/>
<dbReference type="PANTHER" id="PTHR39330:SF1">
    <property type="entry name" value="ETHANOLAMINE AMMONIA-LYASE SMALL SUBUNIT"/>
    <property type="match status" value="1"/>
</dbReference>
<comment type="subunit">
    <text evidence="5">The basic unit is a heterodimer which dimerizes to form tetramers. The heterotetramers trimerize; 6 large subunits form a core ring with 6 small subunits projecting outwards.</text>
</comment>
<dbReference type="Gene3D" id="1.10.30.40">
    <property type="entry name" value="Ethanolamine ammonia-lyase light chain (EutC), N-terminal domain"/>
    <property type="match status" value="1"/>
</dbReference>
<dbReference type="EMBL" id="QJSU01000002">
    <property type="protein sequence ID" value="PYE40386.1"/>
    <property type="molecule type" value="Genomic_DNA"/>
</dbReference>
<dbReference type="InterPro" id="IPR042255">
    <property type="entry name" value="EutC_N"/>
</dbReference>
<keyword evidence="4 5" id="KW-1283">Bacterial microcompartment</keyword>
<dbReference type="GO" id="GO:0006520">
    <property type="term" value="P:amino acid metabolic process"/>
    <property type="evidence" value="ECO:0007669"/>
    <property type="project" value="InterPro"/>
</dbReference>
<dbReference type="PANTHER" id="PTHR39330">
    <property type="entry name" value="ETHANOLAMINE AMMONIA-LYASE LIGHT CHAIN"/>
    <property type="match status" value="1"/>
</dbReference>
<proteinExistence type="inferred from homology"/>
<sequence length="314" mass="34729">MSIDYSPNKTSLTVKEHVKSNTNSASDLVHLDPWEKLKQYTDSRIALGRVGCSVPTKPLLKFQLDHAEAKDAVLQDLNVDSLVVKLSEHCRSSIVELDLELFAESSDQTNRQDDQMNDSLEILRVTSQAQDKSEYLKRPDWGRLLSMESAKQLEIFGKDKSYDVAIVMGDGLSARAISENAPKLVAELISLFNDKGWTIAPLVIATGSRVALGDEVAERLHAKMLVMLIGERPGLSSPDSLGIYYTWDAQSSSHDAMRNCISNVRSAGLPTRVAASRLLALMEKSYELKLSGVELKDEQELPVLDQGQTTIKLL</sequence>
<keyword evidence="7" id="KW-1185">Reference proteome</keyword>
<dbReference type="HAMAP" id="MF_00601">
    <property type="entry name" value="EutC"/>
    <property type="match status" value="1"/>
</dbReference>
<protein>
    <recommendedName>
        <fullName evidence="5">Ethanolamine ammonia-lyase small subunit</fullName>
        <shortName evidence="5">EAL small subunit</shortName>
        <ecNumber evidence="5">4.3.1.7</ecNumber>
    </recommendedName>
</protein>
<dbReference type="NCBIfam" id="NF003971">
    <property type="entry name" value="PRK05465.1"/>
    <property type="match status" value="1"/>
</dbReference>
<dbReference type="GO" id="GO:0031419">
    <property type="term" value="F:cobalamin binding"/>
    <property type="evidence" value="ECO:0007669"/>
    <property type="project" value="UniProtKB-UniRule"/>
</dbReference>
<comment type="similarity">
    <text evidence="5">Belongs to the EutC family.</text>
</comment>